<comment type="caution">
    <text evidence="1">The sequence shown here is derived from an EMBL/GenBank/DDBJ whole genome shotgun (WGS) entry which is preliminary data.</text>
</comment>
<dbReference type="AlphaFoldDB" id="A0A498HTF3"/>
<dbReference type="InterPro" id="IPR051038">
    <property type="entry name" value="RMT2/GAMT_Mtase"/>
</dbReference>
<dbReference type="Gene3D" id="3.40.50.150">
    <property type="entry name" value="Vaccinia Virus protein VP39"/>
    <property type="match status" value="1"/>
</dbReference>
<name>A0A498HTF3_MALDO</name>
<gene>
    <name evidence="1" type="ORF">DVH24_012529</name>
</gene>
<dbReference type="GO" id="GO:0005737">
    <property type="term" value="C:cytoplasm"/>
    <property type="evidence" value="ECO:0007669"/>
    <property type="project" value="TreeGrafter"/>
</dbReference>
<evidence type="ECO:0000313" key="2">
    <source>
        <dbReference type="Proteomes" id="UP000290289"/>
    </source>
</evidence>
<protein>
    <submittedName>
        <fullName evidence="1">Uncharacterized protein</fullName>
    </submittedName>
</protein>
<accession>A0A498HTF3</accession>
<organism evidence="1 2">
    <name type="scientific">Malus domestica</name>
    <name type="common">Apple</name>
    <name type="synonym">Pyrus malus</name>
    <dbReference type="NCBI Taxonomy" id="3750"/>
    <lineage>
        <taxon>Eukaryota</taxon>
        <taxon>Viridiplantae</taxon>
        <taxon>Streptophyta</taxon>
        <taxon>Embryophyta</taxon>
        <taxon>Tracheophyta</taxon>
        <taxon>Spermatophyta</taxon>
        <taxon>Magnoliopsida</taxon>
        <taxon>eudicotyledons</taxon>
        <taxon>Gunneridae</taxon>
        <taxon>Pentapetalae</taxon>
        <taxon>rosids</taxon>
        <taxon>fabids</taxon>
        <taxon>Rosales</taxon>
        <taxon>Rosaceae</taxon>
        <taxon>Amygdaloideae</taxon>
        <taxon>Maleae</taxon>
        <taxon>Malus</taxon>
    </lineage>
</organism>
<dbReference type="GO" id="GO:0008757">
    <property type="term" value="F:S-adenosylmethionine-dependent methyltransferase activity"/>
    <property type="evidence" value="ECO:0007669"/>
    <property type="project" value="TreeGrafter"/>
</dbReference>
<proteinExistence type="predicted"/>
<dbReference type="EMBL" id="RDQH01000341">
    <property type="protein sequence ID" value="RXH72845.1"/>
    <property type="molecule type" value="Genomic_DNA"/>
</dbReference>
<dbReference type="PANTHER" id="PTHR32379:SF1">
    <property type="entry name" value="GUANIDINOACETATE N-METHYLTRANSFERASE"/>
    <property type="match status" value="1"/>
</dbReference>
<keyword evidence="2" id="KW-1185">Reference proteome</keyword>
<sequence>MLRTVAGIQAELVLGTIARREKKDGDSDGDYLEDRVSFSEDKLMDSNCKAVMMAWEHPLMEAHAKAVCSGGGHVLNIGFGMGLVDTAIQKNSPASHTIPSLRLTRRFISG</sequence>
<dbReference type="InterPro" id="IPR029063">
    <property type="entry name" value="SAM-dependent_MTases_sf"/>
</dbReference>
<dbReference type="SUPFAM" id="SSF53335">
    <property type="entry name" value="S-adenosyl-L-methionine-dependent methyltransferases"/>
    <property type="match status" value="1"/>
</dbReference>
<dbReference type="PANTHER" id="PTHR32379">
    <property type="entry name" value="GUANIDINOACETATE N-METHYLTRANSFERASE"/>
    <property type="match status" value="1"/>
</dbReference>
<reference evidence="1 2" key="1">
    <citation type="submission" date="2018-10" db="EMBL/GenBank/DDBJ databases">
        <title>A high-quality apple genome assembly.</title>
        <authorList>
            <person name="Hu J."/>
        </authorList>
    </citation>
    <scope>NUCLEOTIDE SEQUENCE [LARGE SCALE GENOMIC DNA]</scope>
    <source>
        <strain evidence="2">cv. HFTH1</strain>
        <tissue evidence="1">Young leaf</tissue>
    </source>
</reference>
<dbReference type="GO" id="GO:0005634">
    <property type="term" value="C:nucleus"/>
    <property type="evidence" value="ECO:0007669"/>
    <property type="project" value="TreeGrafter"/>
</dbReference>
<dbReference type="STRING" id="3750.A0A498HTF3"/>
<dbReference type="Proteomes" id="UP000290289">
    <property type="component" value="Chromosome 15"/>
</dbReference>
<evidence type="ECO:0000313" key="1">
    <source>
        <dbReference type="EMBL" id="RXH72845.1"/>
    </source>
</evidence>